<proteinExistence type="predicted"/>
<dbReference type="PANTHER" id="PTHR11439">
    <property type="entry name" value="GAG-POL-RELATED RETROTRANSPOSON"/>
    <property type="match status" value="1"/>
</dbReference>
<protein>
    <recommendedName>
        <fullName evidence="5">Reverse transcriptase Ty1/copia-type domain-containing protein</fullName>
    </recommendedName>
</protein>
<comment type="caution">
    <text evidence="1">The sequence shown here is derived from an EMBL/GenBank/DDBJ whole genome shotgun (WGS) entry which is preliminary data.</text>
</comment>
<gene>
    <name evidence="2" type="ORF">PBS001_LOCUS4312</name>
    <name evidence="1" type="ORF">PBS003_LOCUS85</name>
</gene>
<dbReference type="CDD" id="cd09272">
    <property type="entry name" value="RNase_HI_RT_Ty1"/>
    <property type="match status" value="1"/>
</dbReference>
<keyword evidence="3" id="KW-1185">Reference proteome</keyword>
<dbReference type="EMBL" id="CAKLCB010000250">
    <property type="protein sequence ID" value="CAH0517718.1"/>
    <property type="molecule type" value="Genomic_DNA"/>
</dbReference>
<dbReference type="Proteomes" id="UP001158986">
    <property type="component" value="Unassembled WGS sequence"/>
</dbReference>
<evidence type="ECO:0000313" key="1">
    <source>
        <dbReference type="EMBL" id="CAH0473176.1"/>
    </source>
</evidence>
<dbReference type="EMBL" id="CAKKTJ010000001">
    <property type="protein sequence ID" value="CAH0473176.1"/>
    <property type="molecule type" value="Genomic_DNA"/>
</dbReference>
<evidence type="ECO:0000313" key="3">
    <source>
        <dbReference type="Proteomes" id="UP001158986"/>
    </source>
</evidence>
<evidence type="ECO:0008006" key="5">
    <source>
        <dbReference type="Google" id="ProtNLM"/>
    </source>
</evidence>
<name>A0AAU9KNK8_9STRA</name>
<organism evidence="1 4">
    <name type="scientific">Peronospora belbahrii</name>
    <dbReference type="NCBI Taxonomy" id="622444"/>
    <lineage>
        <taxon>Eukaryota</taxon>
        <taxon>Sar</taxon>
        <taxon>Stramenopiles</taxon>
        <taxon>Oomycota</taxon>
        <taxon>Peronosporomycetes</taxon>
        <taxon>Peronosporales</taxon>
        <taxon>Peronosporaceae</taxon>
        <taxon>Peronospora</taxon>
    </lineage>
</organism>
<reference evidence="1 3" key="1">
    <citation type="submission" date="2021-11" db="EMBL/GenBank/DDBJ databases">
        <authorList>
            <person name="Islam A."/>
            <person name="Islam S."/>
            <person name="Flora M.S."/>
            <person name="Rahman M."/>
            <person name="Ziaur R.M."/>
            <person name="Epstein J.H."/>
            <person name="Hassan M."/>
            <person name="Klassen M."/>
            <person name="Woodard K."/>
            <person name="Webb A."/>
            <person name="Webby R.J."/>
            <person name="El Zowalaty M.E."/>
        </authorList>
    </citation>
    <scope>NUCLEOTIDE SEQUENCE</scope>
    <source>
        <strain evidence="2">Pbs1</strain>
        <strain evidence="1">Pbs3</strain>
    </source>
</reference>
<sequence length="193" mass="21649">MQSNPCRFLIGCLQYIAIGTRLDVAYVVTQLSRFLENPGQQHSKAVIRALSYLRTTKDYGITNDGIASEVQTAAYTDADWGSNIDNRLSYSAEAEYTAISLCTQEVLWVRAMLKDLGHKRVGDTLIWKDNQGAIGLANNAGCNARTMHVDICHQFIRKNEYQAINISIEDYLADMLTNALETNLPKYSLYEVV</sequence>
<accession>A0AAU9KNK8</accession>
<evidence type="ECO:0000313" key="2">
    <source>
        <dbReference type="EMBL" id="CAH0517718.1"/>
    </source>
</evidence>
<dbReference type="PANTHER" id="PTHR11439:SF440">
    <property type="entry name" value="INTEGRASE CATALYTIC DOMAIN-CONTAINING PROTEIN"/>
    <property type="match status" value="1"/>
</dbReference>
<dbReference type="Proteomes" id="UP001160483">
    <property type="component" value="Unassembled WGS sequence"/>
</dbReference>
<evidence type="ECO:0000313" key="4">
    <source>
        <dbReference type="Proteomes" id="UP001160483"/>
    </source>
</evidence>
<dbReference type="AlphaFoldDB" id="A0AAU9KNK8"/>